<keyword evidence="4" id="KW-1185">Reference proteome</keyword>
<feature type="domain" description="YCII-related" evidence="2">
    <location>
        <begin position="3"/>
        <end position="83"/>
    </location>
</feature>
<dbReference type="STRING" id="39480.EUAN_18000"/>
<organism evidence="3 4">
    <name type="scientific">Andreesenia angusta</name>
    <dbReference type="NCBI Taxonomy" id="39480"/>
    <lineage>
        <taxon>Bacteria</taxon>
        <taxon>Bacillati</taxon>
        <taxon>Bacillota</taxon>
        <taxon>Tissierellia</taxon>
        <taxon>Tissierellales</taxon>
        <taxon>Gottschalkiaceae</taxon>
        <taxon>Andreesenia</taxon>
    </lineage>
</organism>
<sequence>MILYAVIMETIDAEKDAEVLDVHKAYLAKYIEEGKIFAKGPFTDHSGGLMIYNTASEEEARELVENDPVIKEKSRKYTIKEWRSTIEI</sequence>
<evidence type="ECO:0000259" key="2">
    <source>
        <dbReference type="Pfam" id="PF03795"/>
    </source>
</evidence>
<evidence type="ECO:0000256" key="1">
    <source>
        <dbReference type="ARBA" id="ARBA00007689"/>
    </source>
</evidence>
<dbReference type="InterPro" id="IPR011008">
    <property type="entry name" value="Dimeric_a/b-barrel"/>
</dbReference>
<dbReference type="InterPro" id="IPR005545">
    <property type="entry name" value="YCII"/>
</dbReference>
<gene>
    <name evidence="3" type="ORF">EUAN_18000</name>
</gene>
<dbReference type="RefSeq" id="WP_071063795.1">
    <property type="nucleotide sequence ID" value="NZ_MKIE01000007.1"/>
</dbReference>
<dbReference type="Gene3D" id="3.30.70.1060">
    <property type="entry name" value="Dimeric alpha+beta barrel"/>
    <property type="match status" value="1"/>
</dbReference>
<dbReference type="PANTHER" id="PTHR37828">
    <property type="entry name" value="GSR2449 PROTEIN"/>
    <property type="match status" value="1"/>
</dbReference>
<accession>A0A1S1V6P0</accession>
<reference evidence="3 4" key="1">
    <citation type="submission" date="2016-09" db="EMBL/GenBank/DDBJ databases">
        <title>Genome sequence of Eubacterium angustum.</title>
        <authorList>
            <person name="Poehlein A."/>
            <person name="Daniel R."/>
        </authorList>
    </citation>
    <scope>NUCLEOTIDE SEQUENCE [LARGE SCALE GENOMIC DNA]</scope>
    <source>
        <strain evidence="3 4">DSM 1989</strain>
    </source>
</reference>
<dbReference type="Proteomes" id="UP000180254">
    <property type="component" value="Unassembled WGS sequence"/>
</dbReference>
<proteinExistence type="inferred from homology"/>
<dbReference type="AlphaFoldDB" id="A0A1S1V6P0"/>
<dbReference type="SUPFAM" id="SSF54909">
    <property type="entry name" value="Dimeric alpha+beta barrel"/>
    <property type="match status" value="1"/>
</dbReference>
<dbReference type="EMBL" id="MKIE01000007">
    <property type="protein sequence ID" value="OHW61797.1"/>
    <property type="molecule type" value="Genomic_DNA"/>
</dbReference>
<dbReference type="Pfam" id="PF03795">
    <property type="entry name" value="YCII"/>
    <property type="match status" value="1"/>
</dbReference>
<comment type="similarity">
    <text evidence="1">Belongs to the YciI family.</text>
</comment>
<evidence type="ECO:0000313" key="4">
    <source>
        <dbReference type="Proteomes" id="UP000180254"/>
    </source>
</evidence>
<comment type="caution">
    <text evidence="3">The sequence shown here is derived from an EMBL/GenBank/DDBJ whole genome shotgun (WGS) entry which is preliminary data.</text>
</comment>
<protein>
    <submittedName>
        <fullName evidence="3">YciI-like protein</fullName>
    </submittedName>
</protein>
<name>A0A1S1V6P0_9FIRM</name>
<dbReference type="OrthoDB" id="162319at2"/>
<dbReference type="PANTHER" id="PTHR37828:SF1">
    <property type="entry name" value="YCII-RELATED DOMAIN-CONTAINING PROTEIN"/>
    <property type="match status" value="1"/>
</dbReference>
<evidence type="ECO:0000313" key="3">
    <source>
        <dbReference type="EMBL" id="OHW61797.1"/>
    </source>
</evidence>